<protein>
    <submittedName>
        <fullName evidence="2">Uncharacterized protein</fullName>
    </submittedName>
</protein>
<feature type="region of interest" description="Disordered" evidence="1">
    <location>
        <begin position="344"/>
        <end position="376"/>
    </location>
</feature>
<evidence type="ECO:0000313" key="2">
    <source>
        <dbReference type="EMBL" id="CAE8722164.1"/>
    </source>
</evidence>
<gene>
    <name evidence="2" type="ORF">PGLA2088_LOCUS42364</name>
</gene>
<comment type="caution">
    <text evidence="2">The sequence shown here is derived from an EMBL/GenBank/DDBJ whole genome shotgun (WGS) entry which is preliminary data.</text>
</comment>
<sequence length="429" mass="45012">MASSLSSAMLPIAPAFLQRSVAPSAAQFDAPETGAWSRTKSRAASSLGCQRAANFVGIAAGLGGLTFAASIARAAVPRRLRARNNSAVVKQAAAADAAEQAGSAGIDCVPFYSRSFCILHCGNACAHFALVAAKPATAAAKQHAFVKHAGTETKARQKYKQPCYPTKSEDSLELLGGDLALSSHGCNEGARMRVTESAIHTSCGVSDLICWKLRTDPELLELTDGADWPEVSVALRRVLEVVFNGEVWPPLNVSKDIVDGIEFDHFVQSVVEASKRPLPLGEDTLAASVESLLEEDTGRNVDKRVIRFYEHIRGLAVAPPPSSPDPDAAHAKVATYPSISEASSGLRSAASSSGSGSGGGGGSVQEQEDAFDSGTENFGSLFAAEDVVDEIDANEVASNSGIDDEDDLDLKFDSFDELLLDEAAQEDQG</sequence>
<feature type="compositionally biased region" description="Low complexity" evidence="1">
    <location>
        <begin position="344"/>
        <end position="354"/>
    </location>
</feature>
<dbReference type="EMBL" id="CAJNNW010034267">
    <property type="protein sequence ID" value="CAE8722164.1"/>
    <property type="molecule type" value="Genomic_DNA"/>
</dbReference>
<dbReference type="AlphaFoldDB" id="A0A813L9V0"/>
<feature type="non-terminal residue" evidence="2">
    <location>
        <position position="429"/>
    </location>
</feature>
<dbReference type="Proteomes" id="UP000626109">
    <property type="component" value="Unassembled WGS sequence"/>
</dbReference>
<evidence type="ECO:0000256" key="1">
    <source>
        <dbReference type="SAM" id="MobiDB-lite"/>
    </source>
</evidence>
<evidence type="ECO:0000313" key="3">
    <source>
        <dbReference type="Proteomes" id="UP000626109"/>
    </source>
</evidence>
<organism evidence="2 3">
    <name type="scientific">Polarella glacialis</name>
    <name type="common">Dinoflagellate</name>
    <dbReference type="NCBI Taxonomy" id="89957"/>
    <lineage>
        <taxon>Eukaryota</taxon>
        <taxon>Sar</taxon>
        <taxon>Alveolata</taxon>
        <taxon>Dinophyceae</taxon>
        <taxon>Suessiales</taxon>
        <taxon>Suessiaceae</taxon>
        <taxon>Polarella</taxon>
    </lineage>
</organism>
<reference evidence="2" key="1">
    <citation type="submission" date="2021-02" db="EMBL/GenBank/DDBJ databases">
        <authorList>
            <person name="Dougan E. K."/>
            <person name="Rhodes N."/>
            <person name="Thang M."/>
            <person name="Chan C."/>
        </authorList>
    </citation>
    <scope>NUCLEOTIDE SEQUENCE</scope>
</reference>
<accession>A0A813L9V0</accession>
<name>A0A813L9V0_POLGL</name>
<proteinExistence type="predicted"/>